<evidence type="ECO:0000256" key="1">
    <source>
        <dbReference type="SAM" id="MobiDB-lite"/>
    </source>
</evidence>
<name>A0A0F9C2Q3_9ZZZZ</name>
<dbReference type="AlphaFoldDB" id="A0A0F9C2Q3"/>
<reference evidence="2" key="1">
    <citation type="journal article" date="2015" name="Nature">
        <title>Complex archaea that bridge the gap between prokaryotes and eukaryotes.</title>
        <authorList>
            <person name="Spang A."/>
            <person name="Saw J.H."/>
            <person name="Jorgensen S.L."/>
            <person name="Zaremba-Niedzwiedzka K."/>
            <person name="Martijn J."/>
            <person name="Lind A.E."/>
            <person name="van Eijk R."/>
            <person name="Schleper C."/>
            <person name="Guy L."/>
            <person name="Ettema T.J."/>
        </authorList>
    </citation>
    <scope>NUCLEOTIDE SEQUENCE</scope>
</reference>
<accession>A0A0F9C2Q3</accession>
<comment type="caution">
    <text evidence="2">The sequence shown here is derived from an EMBL/GenBank/DDBJ whole genome shotgun (WGS) entry which is preliminary data.</text>
</comment>
<gene>
    <name evidence="2" type="ORF">LCGC14_2718150</name>
</gene>
<evidence type="ECO:0000313" key="2">
    <source>
        <dbReference type="EMBL" id="KKK90921.1"/>
    </source>
</evidence>
<organism evidence="2">
    <name type="scientific">marine sediment metagenome</name>
    <dbReference type="NCBI Taxonomy" id="412755"/>
    <lineage>
        <taxon>unclassified sequences</taxon>
        <taxon>metagenomes</taxon>
        <taxon>ecological metagenomes</taxon>
    </lineage>
</organism>
<protein>
    <submittedName>
        <fullName evidence="2">Uncharacterized protein</fullName>
    </submittedName>
</protein>
<feature type="region of interest" description="Disordered" evidence="1">
    <location>
        <begin position="28"/>
        <end position="47"/>
    </location>
</feature>
<feature type="compositionally biased region" description="Basic and acidic residues" evidence="1">
    <location>
        <begin position="28"/>
        <end position="40"/>
    </location>
</feature>
<proteinExistence type="predicted"/>
<dbReference type="EMBL" id="LAZR01048884">
    <property type="protein sequence ID" value="KKK90921.1"/>
    <property type="molecule type" value="Genomic_DNA"/>
</dbReference>
<sequence>MSEYPKKLVSSEGGVAVVNDAKDEATLKAAGYKDPKEAGAKPKKPKK</sequence>